<reference evidence="5 6" key="1">
    <citation type="journal article" date="2021" name="Nat. Commun.">
        <title>Incipient diploidization of the medicinal plant Perilla within 10,000 years.</title>
        <authorList>
            <person name="Zhang Y."/>
            <person name="Shen Q."/>
            <person name="Leng L."/>
            <person name="Zhang D."/>
            <person name="Chen S."/>
            <person name="Shi Y."/>
            <person name="Ning Z."/>
            <person name="Chen S."/>
        </authorList>
    </citation>
    <scope>NUCLEOTIDE SEQUENCE [LARGE SCALE GENOMIC DNA]</scope>
    <source>
        <strain evidence="6">cv. PC099</strain>
    </source>
</reference>
<name>A0AAD4JRZ5_PERFH</name>
<proteinExistence type="inferred from homology"/>
<comment type="similarity">
    <text evidence="1">Belongs to the peptidase C48 family.</text>
</comment>
<evidence type="ECO:0000256" key="3">
    <source>
        <dbReference type="ARBA" id="ARBA00022801"/>
    </source>
</evidence>
<dbReference type="Pfam" id="PF02902">
    <property type="entry name" value="Peptidase_C48"/>
    <property type="match status" value="1"/>
</dbReference>
<dbReference type="SUPFAM" id="SSF54001">
    <property type="entry name" value="Cysteine proteinases"/>
    <property type="match status" value="1"/>
</dbReference>
<dbReference type="InterPro" id="IPR003653">
    <property type="entry name" value="Peptidase_C48_C"/>
</dbReference>
<evidence type="ECO:0000259" key="4">
    <source>
        <dbReference type="PROSITE" id="PS50600"/>
    </source>
</evidence>
<dbReference type="Gene3D" id="3.40.395.10">
    <property type="entry name" value="Adenoviral Proteinase, Chain A"/>
    <property type="match status" value="1"/>
</dbReference>
<dbReference type="GO" id="GO:0008234">
    <property type="term" value="F:cysteine-type peptidase activity"/>
    <property type="evidence" value="ECO:0007669"/>
    <property type="project" value="InterPro"/>
</dbReference>
<gene>
    <name evidence="5" type="ORF">C2S53_009583</name>
</gene>
<comment type="caution">
    <text evidence="5">The sequence shown here is derived from an EMBL/GenBank/DDBJ whole genome shotgun (WGS) entry which is preliminary data.</text>
</comment>
<keyword evidence="6" id="KW-1185">Reference proteome</keyword>
<protein>
    <recommendedName>
        <fullName evidence="4">Ubiquitin-like protease family profile domain-containing protein</fullName>
    </recommendedName>
</protein>
<evidence type="ECO:0000313" key="6">
    <source>
        <dbReference type="Proteomes" id="UP001190926"/>
    </source>
</evidence>
<dbReference type="InterPro" id="IPR038765">
    <property type="entry name" value="Papain-like_cys_pep_sf"/>
</dbReference>
<organism evidence="5 6">
    <name type="scientific">Perilla frutescens var. hirtella</name>
    <name type="common">Perilla citriodora</name>
    <name type="synonym">Perilla setoyensis</name>
    <dbReference type="NCBI Taxonomy" id="608512"/>
    <lineage>
        <taxon>Eukaryota</taxon>
        <taxon>Viridiplantae</taxon>
        <taxon>Streptophyta</taxon>
        <taxon>Embryophyta</taxon>
        <taxon>Tracheophyta</taxon>
        <taxon>Spermatophyta</taxon>
        <taxon>Magnoliopsida</taxon>
        <taxon>eudicotyledons</taxon>
        <taxon>Gunneridae</taxon>
        <taxon>Pentapetalae</taxon>
        <taxon>asterids</taxon>
        <taxon>lamiids</taxon>
        <taxon>Lamiales</taxon>
        <taxon>Lamiaceae</taxon>
        <taxon>Nepetoideae</taxon>
        <taxon>Elsholtzieae</taxon>
        <taxon>Perilla</taxon>
    </lineage>
</organism>
<evidence type="ECO:0000256" key="1">
    <source>
        <dbReference type="ARBA" id="ARBA00005234"/>
    </source>
</evidence>
<keyword evidence="2" id="KW-0645">Protease</keyword>
<evidence type="ECO:0000256" key="2">
    <source>
        <dbReference type="ARBA" id="ARBA00022670"/>
    </source>
</evidence>
<keyword evidence="3" id="KW-0378">Hydrolase</keyword>
<accession>A0AAD4JRZ5</accession>
<sequence>MSSLSSQLLPKSPPMSNLPNFYSDFEINQVPTPALSSFNRIPIFPGMPSSLPPLNLREYCGHNIFCSDRFSSDMPISSISVKLKAKMPLSPDFTPFSVQSCSPFRHWVAQVSIVKDSLSSLRNMVHSVEIKESCFSRGLTVKNSTKSGPLRLQQDSDDDGISSSTSIIVPTKLTVGVERLWFDEILDPVGWLLDEHLDALLALAVETFTKAGHAAPEARDYTILDTTCWSALKQDNPTILYKQLIPYVLGESPFNCGMAWKNVKKIYGFSHVRDVHWVCFEISFTDQKITIFDSMSETSHWPSMIYELTDFAFNIPYLLRRTNIQLTADGVECQMKMMWELVQYRHPPQQRNKSDYCIMAVKYIESLLGGTPFASIRPESVKIYRKNYCARLFEYGMQSRGAVRGRVG</sequence>
<evidence type="ECO:0000313" key="5">
    <source>
        <dbReference type="EMBL" id="KAH6838023.1"/>
    </source>
</evidence>
<dbReference type="AlphaFoldDB" id="A0AAD4JRZ5"/>
<feature type="domain" description="Ubiquitin-like protease family profile" evidence="4">
    <location>
        <begin position="175"/>
        <end position="367"/>
    </location>
</feature>
<dbReference type="Proteomes" id="UP001190926">
    <property type="component" value="Unassembled WGS sequence"/>
</dbReference>
<dbReference type="EMBL" id="SDAM02000003">
    <property type="protein sequence ID" value="KAH6838023.1"/>
    <property type="molecule type" value="Genomic_DNA"/>
</dbReference>
<dbReference type="GO" id="GO:0006508">
    <property type="term" value="P:proteolysis"/>
    <property type="evidence" value="ECO:0007669"/>
    <property type="project" value="UniProtKB-KW"/>
</dbReference>
<dbReference type="PROSITE" id="PS50600">
    <property type="entry name" value="ULP_PROTEASE"/>
    <property type="match status" value="1"/>
</dbReference>